<dbReference type="Proteomes" id="UP000621386">
    <property type="component" value="Unassembled WGS sequence"/>
</dbReference>
<dbReference type="SUPFAM" id="SSF52540">
    <property type="entry name" value="P-loop containing nucleoside triphosphate hydrolases"/>
    <property type="match status" value="1"/>
</dbReference>
<accession>A0ABS1PBR4</accession>
<feature type="transmembrane region" description="Helical" evidence="2">
    <location>
        <begin position="513"/>
        <end position="533"/>
    </location>
</feature>
<dbReference type="InterPro" id="IPR049052">
    <property type="entry name" value="nSTAND1"/>
</dbReference>
<evidence type="ECO:0000256" key="1">
    <source>
        <dbReference type="SAM" id="MobiDB-lite"/>
    </source>
</evidence>
<reference evidence="4 5" key="1">
    <citation type="submission" date="2021-01" db="EMBL/GenBank/DDBJ databases">
        <title>WGS of actinomycetes isolated from Thailand.</title>
        <authorList>
            <person name="Thawai C."/>
        </authorList>
    </citation>
    <scope>NUCLEOTIDE SEQUENCE [LARGE SCALE GENOMIC DNA]</scope>
    <source>
        <strain evidence="4 5">CH5-8</strain>
    </source>
</reference>
<feature type="region of interest" description="Disordered" evidence="1">
    <location>
        <begin position="581"/>
        <end position="639"/>
    </location>
</feature>
<protein>
    <submittedName>
        <fullName evidence="4">AAA family ATPase</fullName>
    </submittedName>
</protein>
<evidence type="ECO:0000313" key="5">
    <source>
        <dbReference type="Proteomes" id="UP000621386"/>
    </source>
</evidence>
<feature type="compositionally biased region" description="Basic and acidic residues" evidence="1">
    <location>
        <begin position="630"/>
        <end position="639"/>
    </location>
</feature>
<organism evidence="4 5">
    <name type="scientific">Streptomyces musisoli</name>
    <dbReference type="NCBI Taxonomy" id="2802280"/>
    <lineage>
        <taxon>Bacteria</taxon>
        <taxon>Bacillati</taxon>
        <taxon>Actinomycetota</taxon>
        <taxon>Actinomycetes</taxon>
        <taxon>Kitasatosporales</taxon>
        <taxon>Streptomycetaceae</taxon>
        <taxon>Streptomyces</taxon>
    </lineage>
</organism>
<dbReference type="Gene3D" id="3.40.50.300">
    <property type="entry name" value="P-loop containing nucleotide triphosphate hydrolases"/>
    <property type="match status" value="1"/>
</dbReference>
<evidence type="ECO:0000313" key="4">
    <source>
        <dbReference type="EMBL" id="MBL1109709.1"/>
    </source>
</evidence>
<gene>
    <name evidence="4" type="ORF">JK361_34890</name>
</gene>
<dbReference type="Pfam" id="PF20703">
    <property type="entry name" value="nSTAND1"/>
    <property type="match status" value="1"/>
</dbReference>
<feature type="compositionally biased region" description="Basic and acidic residues" evidence="1">
    <location>
        <begin position="588"/>
        <end position="609"/>
    </location>
</feature>
<keyword evidence="2" id="KW-0812">Transmembrane</keyword>
<keyword evidence="2" id="KW-1133">Transmembrane helix</keyword>
<feature type="transmembrane region" description="Helical" evidence="2">
    <location>
        <begin position="482"/>
        <end position="507"/>
    </location>
</feature>
<keyword evidence="2" id="KW-0472">Membrane</keyword>
<feature type="region of interest" description="Disordered" evidence="1">
    <location>
        <begin position="1"/>
        <end position="23"/>
    </location>
</feature>
<feature type="domain" description="Novel STAND NTPase 1" evidence="3">
    <location>
        <begin position="31"/>
        <end position="439"/>
    </location>
</feature>
<dbReference type="InterPro" id="IPR027417">
    <property type="entry name" value="P-loop_NTPase"/>
</dbReference>
<dbReference type="RefSeq" id="WP_201826103.1">
    <property type="nucleotide sequence ID" value="NZ_JAERRH010000023.1"/>
</dbReference>
<name>A0ABS1PBR4_9ACTN</name>
<evidence type="ECO:0000259" key="3">
    <source>
        <dbReference type="Pfam" id="PF20703"/>
    </source>
</evidence>
<comment type="caution">
    <text evidence="4">The sequence shown here is derived from an EMBL/GenBank/DDBJ whole genome shotgun (WGS) entry which is preliminary data.</text>
</comment>
<evidence type="ECO:0000256" key="2">
    <source>
        <dbReference type="SAM" id="Phobius"/>
    </source>
</evidence>
<proteinExistence type="predicted"/>
<keyword evidence="5" id="KW-1185">Reference proteome</keyword>
<dbReference type="EMBL" id="JAERRH010000023">
    <property type="protein sequence ID" value="MBL1109709.1"/>
    <property type="molecule type" value="Genomic_DNA"/>
</dbReference>
<sequence length="639" mass="69776">MDKQLPEAWTRGGSRGGDRSLRSEQAEDVCPYPGLASFGAYQAQWFFGRDELLARLIACLSGRLRSGGAVAVVGPTGVGKSSLLAAGLLPALAAGAIPGSDRMPVLYFTPTEHPMKSLALRLGSLVGVPPDSMAEALSENPEGQADRLREAVPARASSGVADACLVLVVDQLEEVFTLCPDEQERRDFLCSLSALAKPGPDGTPPVALVVYALSSNYLDDYLVLSATYSELEVALREPVWVGPLSVPQLREAIVLPAQAMGLQIESGLTELLLRDLEHVSETTRLPLLAHALREVWRRRQGHRLTIADYEATGGIRHAVATMAEQVFAGLDPEDQPTARRIFLQLVRVAEDIEPTRRRVTWIDLLGNDRDNSSAEKVLHAFTQSRVLSLDQETVEITQEALLWAWPRLRTWLSDERAGLLVRQQIEDAAVAWRRLGRAPSALYRGHELAVARSSNEGGRDLSPVATEFLDASVRCQRRAARLLAFPVLVLFVIALLTAGLFLLLRALPTAHGGWSLGSFLVVWAMLAGGGLLASRRSRHLGRAPQPEHQDRTFAARASVFLDGLRDLWPYRSGAGATAAGHRVPVRPVVDKPSREQSRRNVDEALREKYGQLGAPPEALIQWPGPTHGRQPGEAERDER</sequence>